<dbReference type="SUPFAM" id="SSF117281">
    <property type="entry name" value="Kelch motif"/>
    <property type="match status" value="1"/>
</dbReference>
<comment type="caution">
    <text evidence="2">The sequence shown here is derived from an EMBL/GenBank/DDBJ whole genome shotgun (WGS) entry which is preliminary data.</text>
</comment>
<evidence type="ECO:0000313" key="2">
    <source>
        <dbReference type="EMBL" id="PWZ53921.1"/>
    </source>
</evidence>
<evidence type="ECO:0000259" key="1">
    <source>
        <dbReference type="Pfam" id="PF05726"/>
    </source>
</evidence>
<gene>
    <name evidence="2" type="primary">BSL2_1</name>
    <name evidence="2" type="ORF">Zm00014a_002926</name>
</gene>
<dbReference type="SUPFAM" id="SSF51182">
    <property type="entry name" value="RmlC-like cupins"/>
    <property type="match status" value="1"/>
</dbReference>
<organism evidence="2">
    <name type="scientific">Zea mays</name>
    <name type="common">Maize</name>
    <dbReference type="NCBI Taxonomy" id="4577"/>
    <lineage>
        <taxon>Eukaryota</taxon>
        <taxon>Viridiplantae</taxon>
        <taxon>Streptophyta</taxon>
        <taxon>Embryophyta</taxon>
        <taxon>Tracheophyta</taxon>
        <taxon>Spermatophyta</taxon>
        <taxon>Magnoliopsida</taxon>
        <taxon>Liliopsida</taxon>
        <taxon>Poales</taxon>
        <taxon>Poaceae</taxon>
        <taxon>PACMAD clade</taxon>
        <taxon>Panicoideae</taxon>
        <taxon>Andropogonodae</taxon>
        <taxon>Andropogoneae</taxon>
        <taxon>Tripsacinae</taxon>
        <taxon>Zea</taxon>
    </lineage>
</organism>
<dbReference type="InterPro" id="IPR014710">
    <property type="entry name" value="RmlC-like_jellyroll"/>
</dbReference>
<dbReference type="PANTHER" id="PTHR46422">
    <property type="entry name" value="SERINE/THREONINE-PROTEIN PHOSPHATASE BSL3"/>
    <property type="match status" value="1"/>
</dbReference>
<protein>
    <submittedName>
        <fullName evidence="2">Serine/threonine-protein phosphatase BSL2</fullName>
    </submittedName>
</protein>
<dbReference type="EMBL" id="NCVQ01000001">
    <property type="protein sequence ID" value="PWZ53921.1"/>
    <property type="molecule type" value="Genomic_DNA"/>
</dbReference>
<dbReference type="InterPro" id="IPR011051">
    <property type="entry name" value="RmlC_Cupin_sf"/>
</dbReference>
<dbReference type="PANTHER" id="PTHR46422:SF4">
    <property type="entry name" value="SERINE_THREONINE-PROTEIN PHOSPHATASE BSL3"/>
    <property type="match status" value="1"/>
</dbReference>
<feature type="domain" description="Pirin C-terminal" evidence="1">
    <location>
        <begin position="96"/>
        <end position="140"/>
    </location>
</feature>
<proteinExistence type="predicted"/>
<accession>A0A317Y809</accession>
<sequence length="152" mass="17048">MVVIQGGIGPAGLSAEDLHVLDLKQQRPRWHRVVVQGPGPWYGYVMALVGQRFLLTIGGNDGKRPPADVWALDTAAKPYEWRKLEPEGEGPPPCMSTRPLRFVLVVGQPLGVPVVQHRPFVMNSHVEIQKAMEDYYYGKNDFERARQWSSSA</sequence>
<dbReference type="Proteomes" id="UP000251960">
    <property type="component" value="Chromosome 1"/>
</dbReference>
<name>A0A317Y809_MAIZE</name>
<reference evidence="2" key="1">
    <citation type="journal article" date="2018" name="Nat. Genet.">
        <title>Extensive intraspecific gene order and gene structural variations between Mo17 and other maize genomes.</title>
        <authorList>
            <person name="Sun S."/>
            <person name="Zhou Y."/>
            <person name="Chen J."/>
            <person name="Shi J."/>
            <person name="Zhao H."/>
            <person name="Zhao H."/>
            <person name="Song W."/>
            <person name="Zhang M."/>
            <person name="Cui Y."/>
            <person name="Dong X."/>
            <person name="Liu H."/>
            <person name="Ma X."/>
            <person name="Jiao Y."/>
            <person name="Wang B."/>
            <person name="Wei X."/>
            <person name="Stein J.C."/>
            <person name="Glaubitz J.C."/>
            <person name="Lu F."/>
            <person name="Yu G."/>
            <person name="Liang C."/>
            <person name="Fengler K."/>
            <person name="Li B."/>
            <person name="Rafalski A."/>
            <person name="Schnable P.S."/>
            <person name="Ware D.H."/>
            <person name="Buckler E.S."/>
            <person name="Lai J."/>
        </authorList>
    </citation>
    <scope>NUCLEOTIDE SEQUENCE [LARGE SCALE GENOMIC DNA]</scope>
    <source>
        <tissue evidence="2">Seedling</tissue>
    </source>
</reference>
<dbReference type="InterPro" id="IPR015915">
    <property type="entry name" value="Kelch-typ_b-propeller"/>
</dbReference>
<dbReference type="Gene3D" id="2.60.120.10">
    <property type="entry name" value="Jelly Rolls"/>
    <property type="match status" value="2"/>
</dbReference>
<dbReference type="Pfam" id="PF05726">
    <property type="entry name" value="Pirin_C"/>
    <property type="match status" value="1"/>
</dbReference>
<dbReference type="InterPro" id="IPR008778">
    <property type="entry name" value="Pirin_C_dom"/>
</dbReference>
<dbReference type="AlphaFoldDB" id="A0A317Y809"/>